<dbReference type="EMBL" id="CAJVPZ010002521">
    <property type="protein sequence ID" value="CAG8514764.1"/>
    <property type="molecule type" value="Genomic_DNA"/>
</dbReference>
<evidence type="ECO:0000256" key="1">
    <source>
        <dbReference type="SAM" id="MobiDB-lite"/>
    </source>
</evidence>
<gene>
    <name evidence="2" type="ORF">RFULGI_LOCUS3065</name>
</gene>
<evidence type="ECO:0000313" key="2">
    <source>
        <dbReference type="EMBL" id="CAG8514764.1"/>
    </source>
</evidence>
<reference evidence="2" key="1">
    <citation type="submission" date="2021-06" db="EMBL/GenBank/DDBJ databases">
        <authorList>
            <person name="Kallberg Y."/>
            <person name="Tangrot J."/>
            <person name="Rosling A."/>
        </authorList>
    </citation>
    <scope>NUCLEOTIDE SEQUENCE</scope>
    <source>
        <strain evidence="2">IN212</strain>
    </source>
</reference>
<dbReference type="AlphaFoldDB" id="A0A9N9A1I5"/>
<sequence length="69" mass="8258">MNVDDEQTSKYHQQKYKLQESPEEKTSTKKKLLRQKELSLKAQNESKKQEQSWNEGLSTENERLENRFG</sequence>
<feature type="compositionally biased region" description="Basic and acidic residues" evidence="1">
    <location>
        <begin position="34"/>
        <end position="50"/>
    </location>
</feature>
<feature type="compositionally biased region" description="Basic and acidic residues" evidence="1">
    <location>
        <begin position="17"/>
        <end position="27"/>
    </location>
</feature>
<dbReference type="Proteomes" id="UP000789396">
    <property type="component" value="Unassembled WGS sequence"/>
</dbReference>
<name>A0A9N9A1I5_9GLOM</name>
<proteinExistence type="predicted"/>
<evidence type="ECO:0000313" key="3">
    <source>
        <dbReference type="Proteomes" id="UP000789396"/>
    </source>
</evidence>
<accession>A0A9N9A1I5</accession>
<feature type="compositionally biased region" description="Basic and acidic residues" evidence="1">
    <location>
        <begin position="60"/>
        <end position="69"/>
    </location>
</feature>
<keyword evidence="3" id="KW-1185">Reference proteome</keyword>
<protein>
    <submittedName>
        <fullName evidence="2">7089_t:CDS:1</fullName>
    </submittedName>
</protein>
<organism evidence="2 3">
    <name type="scientific">Racocetra fulgida</name>
    <dbReference type="NCBI Taxonomy" id="60492"/>
    <lineage>
        <taxon>Eukaryota</taxon>
        <taxon>Fungi</taxon>
        <taxon>Fungi incertae sedis</taxon>
        <taxon>Mucoromycota</taxon>
        <taxon>Glomeromycotina</taxon>
        <taxon>Glomeromycetes</taxon>
        <taxon>Diversisporales</taxon>
        <taxon>Gigasporaceae</taxon>
        <taxon>Racocetra</taxon>
    </lineage>
</organism>
<comment type="caution">
    <text evidence="2">The sequence shown here is derived from an EMBL/GenBank/DDBJ whole genome shotgun (WGS) entry which is preliminary data.</text>
</comment>
<feature type="region of interest" description="Disordered" evidence="1">
    <location>
        <begin position="1"/>
        <end position="69"/>
    </location>
</feature>